<feature type="region of interest" description="Disordered" evidence="1">
    <location>
        <begin position="667"/>
        <end position="697"/>
    </location>
</feature>
<organism evidence="3 4">
    <name type="scientific">Ferruginivarius sediminum</name>
    <dbReference type="NCBI Taxonomy" id="2661937"/>
    <lineage>
        <taxon>Bacteria</taxon>
        <taxon>Pseudomonadati</taxon>
        <taxon>Pseudomonadota</taxon>
        <taxon>Alphaproteobacteria</taxon>
        <taxon>Rhodospirillales</taxon>
        <taxon>Rhodospirillaceae</taxon>
        <taxon>Ferruginivarius</taxon>
    </lineage>
</organism>
<dbReference type="InterPro" id="IPR052894">
    <property type="entry name" value="AsmA-related"/>
</dbReference>
<evidence type="ECO:0000313" key="4">
    <source>
        <dbReference type="Proteomes" id="UP000253941"/>
    </source>
</evidence>
<evidence type="ECO:0000256" key="1">
    <source>
        <dbReference type="SAM" id="MobiDB-lite"/>
    </source>
</evidence>
<keyword evidence="4" id="KW-1185">Reference proteome</keyword>
<feature type="region of interest" description="Disordered" evidence="1">
    <location>
        <begin position="133"/>
        <end position="155"/>
    </location>
</feature>
<evidence type="ECO:0000259" key="2">
    <source>
        <dbReference type="Pfam" id="PF05170"/>
    </source>
</evidence>
<dbReference type="PANTHER" id="PTHR30441">
    <property type="entry name" value="DUF748 DOMAIN-CONTAINING PROTEIN"/>
    <property type="match status" value="1"/>
</dbReference>
<feature type="domain" description="AsmA" evidence="2">
    <location>
        <begin position="2"/>
        <end position="200"/>
    </location>
</feature>
<feature type="region of interest" description="Disordered" evidence="1">
    <location>
        <begin position="348"/>
        <end position="385"/>
    </location>
</feature>
<dbReference type="PANTHER" id="PTHR30441:SF4">
    <property type="entry name" value="PROTEIN ASMA"/>
    <property type="match status" value="1"/>
</dbReference>
<feature type="compositionally biased region" description="Gly residues" evidence="1">
    <location>
        <begin position="368"/>
        <end position="380"/>
    </location>
</feature>
<proteinExistence type="predicted"/>
<dbReference type="GO" id="GO:0090313">
    <property type="term" value="P:regulation of protein targeting to membrane"/>
    <property type="evidence" value="ECO:0007669"/>
    <property type="project" value="TreeGrafter"/>
</dbReference>
<protein>
    <submittedName>
        <fullName evidence="3">AsmA family protein</fullName>
    </submittedName>
</protein>
<evidence type="ECO:0000313" key="3">
    <source>
        <dbReference type="EMBL" id="RDD63384.1"/>
    </source>
</evidence>
<reference evidence="3 4" key="1">
    <citation type="submission" date="2018-07" db="EMBL/GenBank/DDBJ databases">
        <title>Venubactetium sediminum gen. nov., sp. nov., isolated from a marine solar saltern.</title>
        <authorList>
            <person name="Wang S."/>
        </authorList>
    </citation>
    <scope>NUCLEOTIDE SEQUENCE [LARGE SCALE GENOMIC DNA]</scope>
    <source>
        <strain evidence="3 4">WD2A32</strain>
    </source>
</reference>
<feature type="domain" description="AsmA" evidence="2">
    <location>
        <begin position="319"/>
        <end position="567"/>
    </location>
</feature>
<dbReference type="Pfam" id="PF05170">
    <property type="entry name" value="AsmA"/>
    <property type="match status" value="2"/>
</dbReference>
<name>A0A369TFK8_9PROT</name>
<feature type="compositionally biased region" description="Low complexity" evidence="1">
    <location>
        <begin position="133"/>
        <end position="143"/>
    </location>
</feature>
<accession>A0A369TFK8</accession>
<dbReference type="InterPro" id="IPR007844">
    <property type="entry name" value="AsmA"/>
</dbReference>
<dbReference type="RefSeq" id="WP_114580638.1">
    <property type="nucleotide sequence ID" value="NZ_QPMH01000002.1"/>
</dbReference>
<sequence length="697" mass="72962">MKKILWAIAAIVVVLVVVVVAAPFLIPVETYKDEIRNQVRSATGRDLQVAGDINLSILPRTQLTVGKVSFSNPSWAEQPQMAELEQLQVRIDPFALLSGELQIESFVLEKPVIYLAVNKDGTPNWAFGTPGAAAKPDTGAAGAEPTVPSEGAGGLPLKDVGLRDVRLVDGTVTYTDMKTGESQTLSEVNLSVSLQALDQPFSADGSMQWNGETVEISLDAGAPRELMAGKPTKLALNVDSKPITLSYDGEITNAEPRKLEGGVELSIPSVKGLAAWTGNPIAAAEGTLEEFELAGDVSAQGQSYAFSAETLRLDDISGNGSLGLDLSGAKPYLNGRLDLAKLNLTPYLPEPTKPAGEKADGGAASGETSGGDGSSGGGDGAAAQTQWSDEPIDVSALHAADADFELSVEGIQAREVKVGKSALALHLKGGRLQADLNELNLYEGQGKGQVVVDARGDMPKLTKTMALSGVQAKPLLTDAAGFERLEGQGTLNIDISTQGRSQKAMVEALDGKGAIDFRDGAVVGINLAAMVRNVTSAFSEAGGNQKTDFAELSGTFTIDDGVLTNKDMVLLNPLLRVQGEGTANIPKRTVNYRLTPKAVASLEGQGSEMEKKGLAVPVVIQGPWHDLSYRPDLESLVKDAIKDPGKLKESAEETIESIKEGGDLKGVLEKLGGAGGESQEGEGTSDPGETLKKLFGD</sequence>
<dbReference type="EMBL" id="QPMH01000002">
    <property type="protein sequence ID" value="RDD63384.1"/>
    <property type="molecule type" value="Genomic_DNA"/>
</dbReference>
<gene>
    <name evidence="3" type="ORF">DRB17_02770</name>
</gene>
<dbReference type="AlphaFoldDB" id="A0A369TFK8"/>
<comment type="caution">
    <text evidence="3">The sequence shown here is derived from an EMBL/GenBank/DDBJ whole genome shotgun (WGS) entry which is preliminary data.</text>
</comment>
<dbReference type="GO" id="GO:0005886">
    <property type="term" value="C:plasma membrane"/>
    <property type="evidence" value="ECO:0007669"/>
    <property type="project" value="TreeGrafter"/>
</dbReference>
<dbReference type="Proteomes" id="UP000253941">
    <property type="component" value="Unassembled WGS sequence"/>
</dbReference>